<gene>
    <name evidence="1" type="ORF">B296_00018993</name>
</gene>
<proteinExistence type="predicted"/>
<comment type="caution">
    <text evidence="1">The sequence shown here is derived from an EMBL/GenBank/DDBJ whole genome shotgun (WGS) entry which is preliminary data.</text>
</comment>
<name>A0A426ZAI2_ENSVE</name>
<accession>A0A426ZAI2</accession>
<protein>
    <submittedName>
        <fullName evidence="1">Uncharacterized protein</fullName>
    </submittedName>
</protein>
<reference evidence="1 2" key="1">
    <citation type="journal article" date="2014" name="Agronomy (Basel)">
        <title>A Draft Genome Sequence for Ensete ventricosum, the Drought-Tolerant Tree Against Hunger.</title>
        <authorList>
            <person name="Harrison J."/>
            <person name="Moore K.A."/>
            <person name="Paszkiewicz K."/>
            <person name="Jones T."/>
            <person name="Grant M."/>
            <person name="Ambacheew D."/>
            <person name="Muzemil S."/>
            <person name="Studholme D.J."/>
        </authorList>
    </citation>
    <scope>NUCLEOTIDE SEQUENCE [LARGE SCALE GENOMIC DNA]</scope>
</reference>
<dbReference type="Proteomes" id="UP000287651">
    <property type="component" value="Unassembled WGS sequence"/>
</dbReference>
<dbReference type="EMBL" id="AMZH03007597">
    <property type="protein sequence ID" value="RRT60933.1"/>
    <property type="molecule type" value="Genomic_DNA"/>
</dbReference>
<evidence type="ECO:0000313" key="2">
    <source>
        <dbReference type="Proteomes" id="UP000287651"/>
    </source>
</evidence>
<sequence>MSAATSMTSPAAAVIVLHFQQHRRPPSPVFSNLGTYSHPGLRLRHQSGNLGTYNLQPSSSGRCRSLPSKQTHCQRRASIAHLPTNELKSPNGIGLLTFIEMPDVINTNGALMIGNAEADSVADTPHSAADFFCSRSSTSSTVLSPQPRVTLPDLLEGAISCFLPRHRSASSLDTDLQSISCFLTRHRSISSLNTDLLEGAISCFLPRHRSVIDLLPPPLIEIYFLDTDL</sequence>
<organism evidence="1 2">
    <name type="scientific">Ensete ventricosum</name>
    <name type="common">Abyssinian banana</name>
    <name type="synonym">Musa ensete</name>
    <dbReference type="NCBI Taxonomy" id="4639"/>
    <lineage>
        <taxon>Eukaryota</taxon>
        <taxon>Viridiplantae</taxon>
        <taxon>Streptophyta</taxon>
        <taxon>Embryophyta</taxon>
        <taxon>Tracheophyta</taxon>
        <taxon>Spermatophyta</taxon>
        <taxon>Magnoliopsida</taxon>
        <taxon>Liliopsida</taxon>
        <taxon>Zingiberales</taxon>
        <taxon>Musaceae</taxon>
        <taxon>Ensete</taxon>
    </lineage>
</organism>
<dbReference type="AlphaFoldDB" id="A0A426ZAI2"/>
<evidence type="ECO:0000313" key="1">
    <source>
        <dbReference type="EMBL" id="RRT60933.1"/>
    </source>
</evidence>